<feature type="transmembrane region" description="Helical" evidence="8">
    <location>
        <begin position="435"/>
        <end position="459"/>
    </location>
</feature>
<feature type="compositionally biased region" description="Basic and acidic residues" evidence="7">
    <location>
        <begin position="501"/>
        <end position="543"/>
    </location>
</feature>
<dbReference type="AlphaFoldDB" id="A0A2U2X1D1"/>
<evidence type="ECO:0000259" key="10">
    <source>
        <dbReference type="Pfam" id="PF05140"/>
    </source>
</evidence>
<reference evidence="11 12" key="2">
    <citation type="submission" date="2018-05" db="EMBL/GenBank/DDBJ databases">
        <authorList>
            <person name="Lanie J.A."/>
            <person name="Ng W.-L."/>
            <person name="Kazmierczak K.M."/>
            <person name="Andrzejewski T.M."/>
            <person name="Davidsen T.M."/>
            <person name="Wayne K.J."/>
            <person name="Tettelin H."/>
            <person name="Glass J.I."/>
            <person name="Rusch D."/>
            <person name="Podicherti R."/>
            <person name="Tsui H.-C.T."/>
            <person name="Winkler M.E."/>
        </authorList>
    </citation>
    <scope>NUCLEOTIDE SEQUENCE [LARGE SCALE GENOMIC DNA]</scope>
    <source>
        <strain evidence="11 12">C305</strain>
    </source>
</reference>
<feature type="transmembrane region" description="Helical" evidence="8">
    <location>
        <begin position="1080"/>
        <end position="1100"/>
    </location>
</feature>
<keyword evidence="5 8" id="KW-0472">Membrane</keyword>
<dbReference type="GO" id="GO:0017004">
    <property type="term" value="P:cytochrome complex assembly"/>
    <property type="evidence" value="ECO:0007669"/>
    <property type="project" value="UniProtKB-KW"/>
</dbReference>
<dbReference type="PANTHER" id="PTHR30071">
    <property type="entry name" value="HEME EXPORTER PROTEIN C"/>
    <property type="match status" value="1"/>
</dbReference>
<keyword evidence="6" id="KW-0175">Coiled coil</keyword>
<comment type="caution">
    <text evidence="11">The sequence shown here is derived from an EMBL/GenBank/DDBJ whole genome shotgun (WGS) entry which is preliminary data.</text>
</comment>
<evidence type="ECO:0000256" key="7">
    <source>
        <dbReference type="SAM" id="MobiDB-lite"/>
    </source>
</evidence>
<comment type="subcellular location">
    <subcellularLocation>
        <location evidence="1">Membrane</location>
        <topology evidence="1">Multi-pass membrane protein</topology>
    </subcellularLocation>
</comment>
<evidence type="ECO:0008006" key="13">
    <source>
        <dbReference type="Google" id="ProtNLM"/>
    </source>
</evidence>
<protein>
    <recommendedName>
        <fullName evidence="13">Cytochrome C biogenesis protein</fullName>
    </recommendedName>
</protein>
<keyword evidence="3" id="KW-0201">Cytochrome c-type biogenesis</keyword>
<dbReference type="InterPro" id="IPR002541">
    <property type="entry name" value="Cyt_c_assembly"/>
</dbReference>
<dbReference type="InterPro" id="IPR045062">
    <property type="entry name" value="Cyt_c_biogenesis_CcsA/CcmC"/>
</dbReference>
<sequence length="1108" mass="126096">MLDKILRGIFSMKMMAVSMVIFAVAIAVATFVESDYGTPASKIAIYNAVWFEILLLHLSITLVVNIVKYKMYQKGKLATFAFHLSFLLIIVGAALTRYVGFEGQMRIAEGETTNVIYSSIPYLTLKSNDLVNQYTHEEMRWLSEGVENPFSFDFQLPNQPEVKVEYVSYKEGMVDSLVEDSENGRNAIELVIRGKSTYLFQGDQAVFGGVNYAFENDNQAHPGVSIHEDGGFLYIQAIEPYKRIDMSVLSKEDRMSNNIDPSAITEIPADTLMPFYPNQLYMIGTESLVFRDYKKKVSIKKMKSPEKDGGLDYLTMKLSTESESKIVEVQGSSNHILDEEYVQFAGLNFEIGYGAKPIEIPFYLKCRDFQLHKYPGSSMASSFASEVSVIDSARGVNHEQRIFMNNVMDYHGYRFFQSSYFPDESGTVLSVNYDWWGTTVTYIAYLIMSIGMIMSLFNYKGRMKELNNLIKKSRNNRSKMLKTIVLLIGVGLGGFSYAHGDDSTHTHDHETEHNHDHGDHEGHDHSHDHSGHNHEGHNHDHSTHGSTSFESEKIEINYLSVEDAEKLDDLLVQDYDGRIIPFHTMADKLLRKVHQSDKFNEKTAVQTLLAMHLYGPDAWNNVKIAYVSNKIRGELGSGKYISITDMEDEFGVFKWMDEYEIAHGKSDGQKNEFDKKLIKLGERYRILKEIFQFKHLRIVPIPGDDNGKWIWPFAMELREKDQKANTLAMNLLTNLYAISQGEAAFSDAQQYLVPLKEYQWEELRKYEANNPHLNPLTQNHVDVEIAYNKFKVFDKIQSFYFLFGFLMLILFFFRTLVTPTLRSESIIKKINYVFLAGVVLVFIGHGAGLAMRWYISGHAPWSNGYEAVIFIAWSTILAGLFFVKKNPAVIAATTLLAAMMLFVTELNLLDPEITPLQPVLKSYWLMIHVAIITSSYGFLGISGILGLVNMILYLLKTKNNKKRLQMNIVELTSVSEMVLIIGLFMLTIGTFLGGVWANESWGRYWGWDPKETWALVSMLVYAIIIHLRFIPALSSRFLFNVLSLWGYSAILFTFFGVNFILVGLHSYAQGDGVAEWPTSVFVALGIFGTFTLVTTVKYLMDSSNKSKK</sequence>
<feature type="domain" description="ResB-like" evidence="10">
    <location>
        <begin position="76"/>
        <end position="117"/>
    </location>
</feature>
<dbReference type="GO" id="GO:0020037">
    <property type="term" value="F:heme binding"/>
    <property type="evidence" value="ECO:0007669"/>
    <property type="project" value="InterPro"/>
</dbReference>
<feature type="transmembrane region" description="Helical" evidence="8">
    <location>
        <begin position="1012"/>
        <end position="1030"/>
    </location>
</feature>
<dbReference type="Pfam" id="PF01578">
    <property type="entry name" value="Cytochrom_C_asm"/>
    <property type="match status" value="1"/>
</dbReference>
<feature type="transmembrane region" description="Helical" evidence="8">
    <location>
        <begin position="44"/>
        <end position="67"/>
    </location>
</feature>
<dbReference type="Pfam" id="PF05140">
    <property type="entry name" value="ResB"/>
    <property type="match status" value="2"/>
</dbReference>
<gene>
    <name evidence="11" type="ORF">DIT68_14765</name>
</gene>
<keyword evidence="4 8" id="KW-1133">Transmembrane helix</keyword>
<reference evidence="11 12" key="1">
    <citation type="submission" date="2018-05" db="EMBL/GenBank/DDBJ databases">
        <title>Brumimicrobium oceani sp. nov., isolated from coastal sediment.</title>
        <authorList>
            <person name="Kou Y."/>
        </authorList>
    </citation>
    <scope>NUCLEOTIDE SEQUENCE [LARGE SCALE GENOMIC DNA]</scope>
    <source>
        <strain evidence="11 12">C305</strain>
    </source>
</reference>
<dbReference type="OrthoDB" id="9814290at2"/>
<feature type="coiled-coil region" evidence="6">
    <location>
        <begin position="456"/>
        <end position="483"/>
    </location>
</feature>
<feature type="transmembrane region" description="Helical" evidence="8">
    <location>
        <begin position="79"/>
        <end position="99"/>
    </location>
</feature>
<feature type="transmembrane region" description="Helical" evidence="8">
    <location>
        <begin position="12"/>
        <end position="32"/>
    </location>
</feature>
<feature type="transmembrane region" description="Helical" evidence="8">
    <location>
        <begin position="867"/>
        <end position="883"/>
    </location>
</feature>
<feature type="transmembrane region" description="Helical" evidence="8">
    <location>
        <begin position="480"/>
        <end position="498"/>
    </location>
</feature>
<feature type="region of interest" description="Disordered" evidence="7">
    <location>
        <begin position="501"/>
        <end position="548"/>
    </location>
</feature>
<evidence type="ECO:0000259" key="9">
    <source>
        <dbReference type="Pfam" id="PF01578"/>
    </source>
</evidence>
<dbReference type="EMBL" id="QFRJ01000016">
    <property type="protein sequence ID" value="PWH81586.1"/>
    <property type="molecule type" value="Genomic_DNA"/>
</dbReference>
<evidence type="ECO:0000313" key="11">
    <source>
        <dbReference type="EMBL" id="PWH81586.1"/>
    </source>
</evidence>
<dbReference type="GO" id="GO:0005886">
    <property type="term" value="C:plasma membrane"/>
    <property type="evidence" value="ECO:0007669"/>
    <property type="project" value="TreeGrafter"/>
</dbReference>
<dbReference type="PANTHER" id="PTHR30071:SF1">
    <property type="entry name" value="CYTOCHROME B_B6 PROTEIN-RELATED"/>
    <property type="match status" value="1"/>
</dbReference>
<proteinExistence type="predicted"/>
<feature type="transmembrane region" description="Helical" evidence="8">
    <location>
        <begin position="799"/>
        <end position="818"/>
    </location>
</feature>
<name>A0A2U2X1D1_9FLAO</name>
<evidence type="ECO:0000256" key="6">
    <source>
        <dbReference type="SAM" id="Coils"/>
    </source>
</evidence>
<dbReference type="RefSeq" id="WP_109360594.1">
    <property type="nucleotide sequence ID" value="NZ_QFRJ01000016.1"/>
</dbReference>
<keyword evidence="2 8" id="KW-0812">Transmembrane</keyword>
<feature type="domain" description="ResB-like" evidence="10">
    <location>
        <begin position="347"/>
        <end position="420"/>
    </location>
</feature>
<organism evidence="11 12">
    <name type="scientific">Brumimicrobium oceani</name>
    <dbReference type="NCBI Taxonomy" id="2100725"/>
    <lineage>
        <taxon>Bacteria</taxon>
        <taxon>Pseudomonadati</taxon>
        <taxon>Bacteroidota</taxon>
        <taxon>Flavobacteriia</taxon>
        <taxon>Flavobacteriales</taxon>
        <taxon>Crocinitomicaceae</taxon>
        <taxon>Brumimicrobium</taxon>
    </lineage>
</organism>
<evidence type="ECO:0000313" key="12">
    <source>
        <dbReference type="Proteomes" id="UP000245370"/>
    </source>
</evidence>
<feature type="transmembrane region" description="Helical" evidence="8">
    <location>
        <begin position="830"/>
        <end position="855"/>
    </location>
</feature>
<feature type="transmembrane region" description="Helical" evidence="8">
    <location>
        <begin position="929"/>
        <end position="955"/>
    </location>
</feature>
<evidence type="ECO:0000256" key="2">
    <source>
        <dbReference type="ARBA" id="ARBA00022692"/>
    </source>
</evidence>
<feature type="transmembrane region" description="Helical" evidence="8">
    <location>
        <begin position="1037"/>
        <end position="1060"/>
    </location>
</feature>
<dbReference type="Proteomes" id="UP000245370">
    <property type="component" value="Unassembled WGS sequence"/>
</dbReference>
<accession>A0A2U2X1D1</accession>
<keyword evidence="12" id="KW-1185">Reference proteome</keyword>
<evidence type="ECO:0000256" key="1">
    <source>
        <dbReference type="ARBA" id="ARBA00004141"/>
    </source>
</evidence>
<evidence type="ECO:0000256" key="5">
    <source>
        <dbReference type="ARBA" id="ARBA00023136"/>
    </source>
</evidence>
<dbReference type="InterPro" id="IPR007816">
    <property type="entry name" value="ResB-like_domain"/>
</dbReference>
<evidence type="ECO:0000256" key="8">
    <source>
        <dbReference type="SAM" id="Phobius"/>
    </source>
</evidence>
<feature type="transmembrane region" description="Helical" evidence="8">
    <location>
        <begin position="976"/>
        <end position="997"/>
    </location>
</feature>
<evidence type="ECO:0000256" key="3">
    <source>
        <dbReference type="ARBA" id="ARBA00022748"/>
    </source>
</evidence>
<feature type="domain" description="Cytochrome c assembly protein" evidence="9">
    <location>
        <begin position="861"/>
        <end position="1065"/>
    </location>
</feature>
<evidence type="ECO:0000256" key="4">
    <source>
        <dbReference type="ARBA" id="ARBA00022989"/>
    </source>
</evidence>
<feature type="transmembrane region" description="Helical" evidence="8">
    <location>
        <begin position="890"/>
        <end position="909"/>
    </location>
</feature>